<keyword evidence="2" id="KW-1185">Reference proteome</keyword>
<evidence type="ECO:0000313" key="2">
    <source>
        <dbReference type="Proteomes" id="UP000292544"/>
    </source>
</evidence>
<gene>
    <name evidence="1" type="ORF">EXY25_02425</name>
</gene>
<sequence>MPKGWGSDKTNSCTQLSGSFRHLENGESKVINISDFYWLLTDKRNGSVDKVELSVLRDSATISLVGGKELHLREKFEGDQFSCHNGHLVLSPYSEFSSNGGVSTSVSKTIELYPDGDTGVLVNVHRTEAGLVFLIPAYFKENQWYRLR</sequence>
<dbReference type="EMBL" id="SHLY01000001">
    <property type="protein sequence ID" value="TAA48116.1"/>
    <property type="molecule type" value="Genomic_DNA"/>
</dbReference>
<protein>
    <submittedName>
        <fullName evidence="1">Uncharacterized protein</fullName>
    </submittedName>
</protein>
<dbReference type="RefSeq" id="WP_130565598.1">
    <property type="nucleotide sequence ID" value="NZ_SHLY01000001.1"/>
</dbReference>
<evidence type="ECO:0000313" key="1">
    <source>
        <dbReference type="EMBL" id="TAA48116.1"/>
    </source>
</evidence>
<dbReference type="Proteomes" id="UP000292544">
    <property type="component" value="Unassembled WGS sequence"/>
</dbReference>
<comment type="caution">
    <text evidence="1">The sequence shown here is derived from an EMBL/GenBank/DDBJ whole genome shotgun (WGS) entry which is preliminary data.</text>
</comment>
<reference evidence="2" key="1">
    <citation type="submission" date="2019-02" db="EMBL/GenBank/DDBJ databases">
        <title>Draft genome sequence of Muricauda sp. 176CP4-71.</title>
        <authorList>
            <person name="Park J.-S."/>
        </authorList>
    </citation>
    <scope>NUCLEOTIDE SEQUENCE [LARGE SCALE GENOMIC DNA]</scope>
    <source>
        <strain evidence="2">176GS2-150</strain>
    </source>
</reference>
<proteinExistence type="predicted"/>
<accession>A0ABY1WTP7</accession>
<organism evidence="1 2">
    <name type="scientific">Corallincola spongiicola</name>
    <dbReference type="NCBI Taxonomy" id="2520508"/>
    <lineage>
        <taxon>Bacteria</taxon>
        <taxon>Pseudomonadati</taxon>
        <taxon>Pseudomonadota</taxon>
        <taxon>Gammaproteobacteria</taxon>
        <taxon>Alteromonadales</taxon>
        <taxon>Psychromonadaceae</taxon>
        <taxon>Corallincola</taxon>
    </lineage>
</organism>
<name>A0ABY1WTP7_9GAMM</name>